<dbReference type="PANTHER" id="PTHR39441:SF1">
    <property type="entry name" value="DUF2252 DOMAIN-CONTAINING PROTEIN"/>
    <property type="match status" value="1"/>
</dbReference>
<dbReference type="Pfam" id="PF10009">
    <property type="entry name" value="DUF2252"/>
    <property type="match status" value="1"/>
</dbReference>
<keyword evidence="2" id="KW-1185">Reference proteome</keyword>
<protein>
    <submittedName>
        <fullName evidence="1">DUF2252 domain-containing protein</fullName>
    </submittedName>
</protein>
<comment type="caution">
    <text evidence="1">The sequence shown here is derived from an EMBL/GenBank/DDBJ whole genome shotgun (WGS) entry which is preliminary data.</text>
</comment>
<dbReference type="EMBL" id="JALBUU010000042">
    <property type="protein sequence ID" value="MCI0755680.1"/>
    <property type="molecule type" value="Genomic_DNA"/>
</dbReference>
<accession>A0ABS9W9X1</accession>
<evidence type="ECO:0000313" key="2">
    <source>
        <dbReference type="Proteomes" id="UP001201985"/>
    </source>
</evidence>
<sequence length="382" mass="43043">MDILLSTQSYEAFLRSELGDEVVEEGLREKRREMREGAFPFLRATYWRWAETITAIAPDLLEAPTVLAIGDIHLENFGTWRDADGRLVWGVNDYDEAAEMPYTLDLLRLATSGLLASPKDDAHEAEHVAEALLQGYAQGLKEPGPAVLDRKLAWLRQAVMVPESHRVEFWEKLKKKQKKFLDRPESDRPRLWWRYEAALRSALPVGAGEPEMWYRSAGLGSLGRPRWVAQAKWCGDWVLREAKAIVPSAWTRVHGTRGRAIRCMEIAAGRYRAPDPWYRLTDGVAVRRLSPNNRKIGTDKPVSDGEDGLEETLGRDVLLSEQMLRAMGRELAAIHLGIGDLSDSIRQDLARRHHGWLAAAAIHAAAAVLTEHRAFQQISSCA</sequence>
<gene>
    <name evidence="1" type="ORF">MON41_18515</name>
</gene>
<dbReference type="Proteomes" id="UP001201985">
    <property type="component" value="Unassembled WGS sequence"/>
</dbReference>
<dbReference type="SUPFAM" id="SSF56112">
    <property type="entry name" value="Protein kinase-like (PK-like)"/>
    <property type="match status" value="1"/>
</dbReference>
<reference evidence="1 2" key="1">
    <citation type="submission" date="2022-03" db="EMBL/GenBank/DDBJ databases">
        <title>Complete genome analysis of Roseomonas KG 17.1 : a prolific producer of plant growth promoters.</title>
        <authorList>
            <person name="Saadouli I."/>
            <person name="Najjari A."/>
            <person name="Mosbah A."/>
            <person name="Ouzari H.I."/>
        </authorList>
    </citation>
    <scope>NUCLEOTIDE SEQUENCE [LARGE SCALE GENOMIC DNA]</scope>
    <source>
        <strain evidence="1 2">KG17-1</strain>
    </source>
</reference>
<dbReference type="InterPro" id="IPR011009">
    <property type="entry name" value="Kinase-like_dom_sf"/>
</dbReference>
<dbReference type="PANTHER" id="PTHR39441">
    <property type="entry name" value="DUF2252 DOMAIN-CONTAINING PROTEIN"/>
    <property type="match status" value="1"/>
</dbReference>
<dbReference type="InterPro" id="IPR018721">
    <property type="entry name" value="DUF2252"/>
</dbReference>
<evidence type="ECO:0000313" key="1">
    <source>
        <dbReference type="EMBL" id="MCI0755680.1"/>
    </source>
</evidence>
<dbReference type="RefSeq" id="WP_241793547.1">
    <property type="nucleotide sequence ID" value="NZ_JALBUU010000042.1"/>
</dbReference>
<proteinExistence type="predicted"/>
<name>A0ABS9W9X1_9PROT</name>
<organism evidence="1 2">
    <name type="scientific">Teichococcus vastitatis</name>
    <dbReference type="NCBI Taxonomy" id="2307076"/>
    <lineage>
        <taxon>Bacteria</taxon>
        <taxon>Pseudomonadati</taxon>
        <taxon>Pseudomonadota</taxon>
        <taxon>Alphaproteobacteria</taxon>
        <taxon>Acetobacterales</taxon>
        <taxon>Roseomonadaceae</taxon>
        <taxon>Roseomonas</taxon>
    </lineage>
</organism>